<feature type="transmembrane region" description="Helical" evidence="1">
    <location>
        <begin position="45"/>
        <end position="68"/>
    </location>
</feature>
<dbReference type="OrthoDB" id="313450at2157"/>
<evidence type="ECO:0000313" key="2">
    <source>
        <dbReference type="EMBL" id="MBP1987781.1"/>
    </source>
</evidence>
<accession>A0A8T4GXG2</accession>
<name>A0A8T4GXG2_9EURY</name>
<dbReference type="RefSeq" id="WP_209492145.1">
    <property type="nucleotide sequence ID" value="NZ_JAGGLC010000005.1"/>
</dbReference>
<evidence type="ECO:0000313" key="3">
    <source>
        <dbReference type="Proteomes" id="UP000823736"/>
    </source>
</evidence>
<keyword evidence="3" id="KW-1185">Reference proteome</keyword>
<dbReference type="InterPro" id="IPR007404">
    <property type="entry name" value="YdjM-like"/>
</dbReference>
<dbReference type="GO" id="GO:0016787">
    <property type="term" value="F:hydrolase activity"/>
    <property type="evidence" value="ECO:0007669"/>
    <property type="project" value="UniProtKB-KW"/>
</dbReference>
<dbReference type="Proteomes" id="UP000823736">
    <property type="component" value="Unassembled WGS sequence"/>
</dbReference>
<feature type="transmembrane region" description="Helical" evidence="1">
    <location>
        <begin position="289"/>
        <end position="312"/>
    </location>
</feature>
<proteinExistence type="predicted"/>
<gene>
    <name evidence="2" type="ORF">J2753_002291</name>
</gene>
<evidence type="ECO:0000256" key="1">
    <source>
        <dbReference type="SAM" id="Phobius"/>
    </source>
</evidence>
<comment type="caution">
    <text evidence="2">The sequence shown here is derived from an EMBL/GenBank/DDBJ whole genome shotgun (WGS) entry which is preliminary data.</text>
</comment>
<sequence length="314" mass="31504">MFVGHAMLAFALVGGGAALLRDREAGLKLGLVAAAFATVPDVDMVYALVGLASATGGVMGTVSSFWAASTAVHRTITHSLVVAPVAAALAAAWLHGRQTDARGWLAVAALLGAGLGVVATVVSGALGGVVMAVFIVAAVAVAEGADRYAPADSRATFAVALVGLVSHPFGDLATGEPPAFLYPFSAPLVTERVALSADPTLHLLGAFGVELVAIWAGLLVAVYLLERSVRAAIDLRAVVGVGYALAALAIPAPTLEFSYPFVLSVLAVGMVGAVPRFRLLDARIERPGAVGAALTGLAAVTVAGIAYAAAYVSL</sequence>
<feature type="transmembrane region" description="Helical" evidence="1">
    <location>
        <begin position="80"/>
        <end position="96"/>
    </location>
</feature>
<feature type="transmembrane region" description="Helical" evidence="1">
    <location>
        <begin position="108"/>
        <end position="141"/>
    </location>
</feature>
<reference evidence="2" key="1">
    <citation type="submission" date="2021-03" db="EMBL/GenBank/DDBJ databases">
        <title>Genomic Encyclopedia of Type Strains, Phase IV (KMG-IV): sequencing the most valuable type-strain genomes for metagenomic binning, comparative biology and taxonomic classification.</title>
        <authorList>
            <person name="Goeker M."/>
        </authorList>
    </citation>
    <scope>NUCLEOTIDE SEQUENCE</scope>
    <source>
        <strain evidence="2">DSM 26232</strain>
    </source>
</reference>
<organism evidence="2 3">
    <name type="scientific">Halolamina salifodinae</name>
    <dbReference type="NCBI Taxonomy" id="1202767"/>
    <lineage>
        <taxon>Archaea</taxon>
        <taxon>Methanobacteriati</taxon>
        <taxon>Methanobacteriota</taxon>
        <taxon>Stenosarchaea group</taxon>
        <taxon>Halobacteria</taxon>
        <taxon>Halobacteriales</taxon>
        <taxon>Haloferacaceae</taxon>
    </lineage>
</organism>
<dbReference type="AlphaFoldDB" id="A0A8T4GXG2"/>
<feature type="transmembrane region" description="Helical" evidence="1">
    <location>
        <begin position="201"/>
        <end position="225"/>
    </location>
</feature>
<protein>
    <submittedName>
        <fullName evidence="2">Membrane-bound metal-dependent hydrolase YbcI (DUF457 family)</fullName>
    </submittedName>
</protein>
<feature type="transmembrane region" description="Helical" evidence="1">
    <location>
        <begin position="153"/>
        <end position="170"/>
    </location>
</feature>
<keyword evidence="1" id="KW-0812">Transmembrane</keyword>
<keyword evidence="1" id="KW-1133">Transmembrane helix</keyword>
<dbReference type="EMBL" id="JAGGLC010000005">
    <property type="protein sequence ID" value="MBP1987781.1"/>
    <property type="molecule type" value="Genomic_DNA"/>
</dbReference>
<dbReference type="Pfam" id="PF04307">
    <property type="entry name" value="YdjM"/>
    <property type="match status" value="1"/>
</dbReference>
<feature type="transmembrane region" description="Helical" evidence="1">
    <location>
        <begin position="232"/>
        <end position="251"/>
    </location>
</feature>
<feature type="transmembrane region" description="Helical" evidence="1">
    <location>
        <begin position="257"/>
        <end position="277"/>
    </location>
</feature>
<keyword evidence="2" id="KW-0378">Hydrolase</keyword>
<keyword evidence="1" id="KW-0472">Membrane</keyword>